<dbReference type="Proteomes" id="UP000649799">
    <property type="component" value="Unassembled WGS sequence"/>
</dbReference>
<evidence type="ECO:0000313" key="2">
    <source>
        <dbReference type="Proteomes" id="UP000649799"/>
    </source>
</evidence>
<dbReference type="RefSeq" id="WP_166147854.1">
    <property type="nucleotide sequence ID" value="NZ_JAANYN010000005.1"/>
</dbReference>
<keyword evidence="2" id="KW-1185">Reference proteome</keyword>
<dbReference type="EMBL" id="JAANYN010000005">
    <property type="protein sequence ID" value="NHE57935.1"/>
    <property type="molecule type" value="Genomic_DNA"/>
</dbReference>
<gene>
    <name evidence="1" type="ORF">G9Q97_14060</name>
</gene>
<name>A0ABX0HD77_9BACT</name>
<organism evidence="1 2">
    <name type="scientific">Cyclobacterium plantarum</name>
    <dbReference type="NCBI Taxonomy" id="2716263"/>
    <lineage>
        <taxon>Bacteria</taxon>
        <taxon>Pseudomonadati</taxon>
        <taxon>Bacteroidota</taxon>
        <taxon>Cytophagia</taxon>
        <taxon>Cytophagales</taxon>
        <taxon>Cyclobacteriaceae</taxon>
        <taxon>Cyclobacterium</taxon>
    </lineage>
</organism>
<proteinExistence type="predicted"/>
<comment type="caution">
    <text evidence="1">The sequence shown here is derived from an EMBL/GenBank/DDBJ whole genome shotgun (WGS) entry which is preliminary data.</text>
</comment>
<sequence length="307" mass="35119">MNYRLKIEHASDKNGSIDLQRLASIAESLRKIAEGALQLRLKGLSKAKKNIKLNDALKISLTGIQKGSTILNLESEKFKRTLSGYQTDIFMLGHQQELPDKTPIALFVESFDEALHNPNGSELLDKLLMKELLKFKKSFLNDNEIFSFQKEGSFQKLTLKKSDFSKIKMAEEEIPQPEAALVNGIIEELTYSKLKVKIQTNEGIVEGFLSESMNPEEIKRWWGREATVEGTMHYKPGSKSVLEIERIFESKPGDEFFSKKQKYESLEEQIARQIQEGKENNPLNMIWGSWPGDETDEEFEALLRDLD</sequence>
<reference evidence="1 2" key="1">
    <citation type="submission" date="2020-03" db="EMBL/GenBank/DDBJ databases">
        <title>Cyclobacterium plantarum sp. nov., a marine bacterium isolated from a coastal-marine wetland.</title>
        <authorList>
            <person name="Sanchez-Porro C."/>
            <person name="Ventosa A."/>
            <person name="Amoozegar M."/>
        </authorList>
    </citation>
    <scope>NUCLEOTIDE SEQUENCE [LARGE SCALE GENOMIC DNA]</scope>
    <source>
        <strain evidence="1 2">GBPx2</strain>
    </source>
</reference>
<evidence type="ECO:0000313" key="1">
    <source>
        <dbReference type="EMBL" id="NHE57935.1"/>
    </source>
</evidence>
<accession>A0ABX0HD77</accession>
<protein>
    <submittedName>
        <fullName evidence="1">Uncharacterized protein</fullName>
    </submittedName>
</protein>